<comment type="caution">
    <text evidence="5">The sequence shown here is derived from an EMBL/GenBank/DDBJ whole genome shotgun (WGS) entry which is preliminary data.</text>
</comment>
<keyword evidence="6" id="KW-1185">Reference proteome</keyword>
<keyword evidence="3" id="KW-0479">Metal-binding</keyword>
<dbReference type="GO" id="GO:0046872">
    <property type="term" value="F:metal ion binding"/>
    <property type="evidence" value="ECO:0007669"/>
    <property type="project" value="UniProtKB-KW"/>
</dbReference>
<evidence type="ECO:0000313" key="6">
    <source>
        <dbReference type="Proteomes" id="UP000294854"/>
    </source>
</evidence>
<dbReference type="Gene3D" id="3.40.50.1980">
    <property type="entry name" value="Nitrogenase molybdenum iron protein domain"/>
    <property type="match status" value="2"/>
</dbReference>
<dbReference type="EMBL" id="PUFO01000023">
    <property type="protein sequence ID" value="TDG79460.1"/>
    <property type="molecule type" value="Genomic_DNA"/>
</dbReference>
<dbReference type="STRING" id="1122149.FD44_GL000259"/>
<name>A0A4R5NR68_9LACO</name>
<comment type="subcellular location">
    <subcellularLocation>
        <location evidence="1">Cell envelope</location>
    </subcellularLocation>
</comment>
<reference evidence="5 6" key="1">
    <citation type="journal article" date="2019" name="Appl. Microbiol. Biotechnol.">
        <title>Uncovering carbohydrate metabolism through a genotype-phenotype association study of 56 lactic acid bacteria genomes.</title>
        <authorList>
            <person name="Buron-Moles G."/>
            <person name="Chailyan A."/>
            <person name="Dolejs I."/>
            <person name="Forster J."/>
            <person name="Miks M.H."/>
        </authorList>
    </citation>
    <scope>NUCLEOTIDE SEQUENCE [LARGE SCALE GENOMIC DNA]</scope>
    <source>
        <strain evidence="5 6">ATCC 49373</strain>
    </source>
</reference>
<dbReference type="PANTHER" id="PTHR42953:SF1">
    <property type="entry name" value="METAL-BINDING PROTEIN HI_0362-RELATED"/>
    <property type="match status" value="1"/>
</dbReference>
<dbReference type="Pfam" id="PF01297">
    <property type="entry name" value="ZnuA"/>
    <property type="match status" value="1"/>
</dbReference>
<evidence type="ECO:0008006" key="7">
    <source>
        <dbReference type="Google" id="ProtNLM"/>
    </source>
</evidence>
<evidence type="ECO:0000256" key="4">
    <source>
        <dbReference type="ARBA" id="ARBA00022729"/>
    </source>
</evidence>
<evidence type="ECO:0000256" key="3">
    <source>
        <dbReference type="ARBA" id="ARBA00022723"/>
    </source>
</evidence>
<keyword evidence="2" id="KW-0813">Transport</keyword>
<gene>
    <name evidence="5" type="ORF">C5L31_000727</name>
</gene>
<dbReference type="Proteomes" id="UP000294854">
    <property type="component" value="Unassembled WGS sequence"/>
</dbReference>
<organism evidence="5 6">
    <name type="scientific">Secundilactobacillus malefermentans</name>
    <dbReference type="NCBI Taxonomy" id="176292"/>
    <lineage>
        <taxon>Bacteria</taxon>
        <taxon>Bacillati</taxon>
        <taxon>Bacillota</taxon>
        <taxon>Bacilli</taxon>
        <taxon>Lactobacillales</taxon>
        <taxon>Lactobacillaceae</taxon>
        <taxon>Secundilactobacillus</taxon>
    </lineage>
</organism>
<dbReference type="AlphaFoldDB" id="A0A4R5NR68"/>
<dbReference type="GO" id="GO:0030313">
    <property type="term" value="C:cell envelope"/>
    <property type="evidence" value="ECO:0007669"/>
    <property type="project" value="UniProtKB-SubCell"/>
</dbReference>
<accession>A0A4R5NR68</accession>
<evidence type="ECO:0000256" key="1">
    <source>
        <dbReference type="ARBA" id="ARBA00004196"/>
    </source>
</evidence>
<protein>
    <recommendedName>
        <fullName evidence="7">Metal ABC transporter substrate-binding protein</fullName>
    </recommendedName>
</protein>
<evidence type="ECO:0000313" key="5">
    <source>
        <dbReference type="EMBL" id="TDG79460.1"/>
    </source>
</evidence>
<dbReference type="OrthoDB" id="9810636at2"/>
<dbReference type="InterPro" id="IPR050492">
    <property type="entry name" value="Bact_metal-bind_prot9"/>
</dbReference>
<sequence length="304" mass="34367">MKKLKRNLTLIFFDGLLLFILSGCATKSEQKEASHGITVVSSLDFYGETAKAILGNKGTVTSIIRSDSVDAEDYEPEISDAKLVSNADFIIANGLGYDDWMTRLEQANDKSVAQKITVGSMIMKRQNGQNPHVWYAPSLMPKLAKELTEKFSKQDPNNRSYYEKRLKKYLSELMPLQNQLKRIKQNRLQTSVAVSEPVFNDSLAAMGYRVSDTHFSEAIEEGSDPSPKDIRQLENQIKNHKIAFFIENTQNSSSEVKNIAKLAKQVGIPVVKVTETMPARKSYVEWMESQYKQVENSQEVKRGE</sequence>
<keyword evidence="4" id="KW-0732">Signal</keyword>
<evidence type="ECO:0000256" key="2">
    <source>
        <dbReference type="ARBA" id="ARBA00022448"/>
    </source>
</evidence>
<dbReference type="GO" id="GO:0030001">
    <property type="term" value="P:metal ion transport"/>
    <property type="evidence" value="ECO:0007669"/>
    <property type="project" value="InterPro"/>
</dbReference>
<dbReference type="InterPro" id="IPR006127">
    <property type="entry name" value="ZnuA-like"/>
</dbReference>
<dbReference type="SUPFAM" id="SSF53807">
    <property type="entry name" value="Helical backbone' metal receptor"/>
    <property type="match status" value="1"/>
</dbReference>
<proteinExistence type="predicted"/>
<dbReference type="PANTHER" id="PTHR42953">
    <property type="entry name" value="HIGH-AFFINITY ZINC UPTAKE SYSTEM PROTEIN ZNUA-RELATED"/>
    <property type="match status" value="1"/>
</dbReference>
<dbReference type="RefSeq" id="WP_010620785.1">
    <property type="nucleotide sequence ID" value="NZ_PUFO01000023.1"/>
</dbReference>